<dbReference type="EMBL" id="SPQT01000041">
    <property type="protein sequence ID" value="TFV38459.1"/>
    <property type="molecule type" value="Genomic_DNA"/>
</dbReference>
<comment type="caution">
    <text evidence="1">The sequence shown here is derived from an EMBL/GenBank/DDBJ whole genome shotgun (WGS) entry which is preliminary data.</text>
</comment>
<name>A0A4Y9L6H8_9BRAD</name>
<organism evidence="1 2">
    <name type="scientific">Bradyrhizobium niftali</name>
    <dbReference type="NCBI Taxonomy" id="2560055"/>
    <lineage>
        <taxon>Bacteria</taxon>
        <taxon>Pseudomonadati</taxon>
        <taxon>Pseudomonadota</taxon>
        <taxon>Alphaproteobacteria</taxon>
        <taxon>Hyphomicrobiales</taxon>
        <taxon>Nitrobacteraceae</taxon>
        <taxon>Bradyrhizobium</taxon>
    </lineage>
</organism>
<keyword evidence="2" id="KW-1185">Reference proteome</keyword>
<dbReference type="AlphaFoldDB" id="A0A4Y9L6H8"/>
<reference evidence="1 2" key="1">
    <citation type="submission" date="2019-03" db="EMBL/GenBank/DDBJ databases">
        <title>Bradyrhizobium diversity isolated from nodules of Chamaecrista fasciculata.</title>
        <authorList>
            <person name="Klepa M.S."/>
            <person name="Urquiaga M.O."/>
            <person name="Hungria M."/>
            <person name="Delamuta J.R."/>
        </authorList>
    </citation>
    <scope>NUCLEOTIDE SEQUENCE [LARGE SCALE GENOMIC DNA]</scope>
    <source>
        <strain evidence="1 2">CNPSo 3448</strain>
    </source>
</reference>
<evidence type="ECO:0000313" key="2">
    <source>
        <dbReference type="Proteomes" id="UP000297966"/>
    </source>
</evidence>
<sequence>MDNRSRVLLEQDRWIGATKPESYRAQHPQLMNSVLESLQPPADLTNAANAEGIFSGSHLAAGASGSNVAAIIVGA</sequence>
<proteinExistence type="predicted"/>
<gene>
    <name evidence="1" type="ORF">E4K65_41925</name>
</gene>
<protein>
    <submittedName>
        <fullName evidence="1">Uncharacterized protein</fullName>
    </submittedName>
</protein>
<dbReference type="Proteomes" id="UP000297966">
    <property type="component" value="Unassembled WGS sequence"/>
</dbReference>
<evidence type="ECO:0000313" key="1">
    <source>
        <dbReference type="EMBL" id="TFV38459.1"/>
    </source>
</evidence>
<dbReference type="RefSeq" id="WP_135179089.1">
    <property type="nucleotide sequence ID" value="NZ_SPQT01000041.1"/>
</dbReference>
<accession>A0A4Y9L6H8</accession>